<gene>
    <name evidence="2" type="ORF">HGP29_28610</name>
</gene>
<proteinExistence type="predicted"/>
<evidence type="ECO:0000313" key="3">
    <source>
        <dbReference type="Proteomes" id="UP000585050"/>
    </source>
</evidence>
<dbReference type="Pfam" id="PF06726">
    <property type="entry name" value="BC10"/>
    <property type="match status" value="1"/>
</dbReference>
<feature type="compositionally biased region" description="Basic and acidic residues" evidence="1">
    <location>
        <begin position="18"/>
        <end position="29"/>
    </location>
</feature>
<feature type="non-terminal residue" evidence="2">
    <location>
        <position position="39"/>
    </location>
</feature>
<accession>A0A7X8SRQ5</accession>
<name>A0A7X8SRQ5_9BACT</name>
<protein>
    <submittedName>
        <fullName evidence="2">BC10 family protein</fullName>
    </submittedName>
</protein>
<organism evidence="2 3">
    <name type="scientific">Flammeovirga agarivorans</name>
    <dbReference type="NCBI Taxonomy" id="2726742"/>
    <lineage>
        <taxon>Bacteria</taxon>
        <taxon>Pseudomonadati</taxon>
        <taxon>Bacteroidota</taxon>
        <taxon>Cytophagia</taxon>
        <taxon>Cytophagales</taxon>
        <taxon>Flammeovirgaceae</taxon>
        <taxon>Flammeovirga</taxon>
    </lineage>
</organism>
<sequence length="39" mass="4516">MRLHFNKSNGIFSVRREDRSTVAASERHGKIPRIGDTFE</sequence>
<comment type="caution">
    <text evidence="2">The sequence shown here is derived from an EMBL/GenBank/DDBJ whole genome shotgun (WGS) entry which is preliminary data.</text>
</comment>
<keyword evidence="3" id="KW-1185">Reference proteome</keyword>
<dbReference type="RefSeq" id="WP_168885855.1">
    <property type="nucleotide sequence ID" value="NZ_JABAIL010000131.1"/>
</dbReference>
<reference evidence="2 3" key="1">
    <citation type="submission" date="2020-04" db="EMBL/GenBank/DDBJ databases">
        <title>Flammeovirga sp. SR4, a novel species isolated from seawater.</title>
        <authorList>
            <person name="Wang X."/>
        </authorList>
    </citation>
    <scope>NUCLEOTIDE SEQUENCE [LARGE SCALE GENOMIC DNA]</scope>
    <source>
        <strain evidence="2 3">SR4</strain>
    </source>
</reference>
<dbReference type="Proteomes" id="UP000585050">
    <property type="component" value="Unassembled WGS sequence"/>
</dbReference>
<evidence type="ECO:0000256" key="1">
    <source>
        <dbReference type="SAM" id="MobiDB-lite"/>
    </source>
</evidence>
<dbReference type="EMBL" id="JABAIL010000131">
    <property type="protein sequence ID" value="NLR95190.1"/>
    <property type="molecule type" value="Genomic_DNA"/>
</dbReference>
<evidence type="ECO:0000313" key="2">
    <source>
        <dbReference type="EMBL" id="NLR95190.1"/>
    </source>
</evidence>
<feature type="region of interest" description="Disordered" evidence="1">
    <location>
        <begin position="18"/>
        <end position="39"/>
    </location>
</feature>
<dbReference type="AlphaFoldDB" id="A0A7X8SRQ5"/>